<keyword evidence="3 6" id="KW-0812">Transmembrane</keyword>
<feature type="transmembrane region" description="Helical" evidence="6">
    <location>
        <begin position="236"/>
        <end position="259"/>
    </location>
</feature>
<feature type="transmembrane region" description="Helical" evidence="6">
    <location>
        <begin position="296"/>
        <end position="314"/>
    </location>
</feature>
<keyword evidence="8" id="KW-1185">Reference proteome</keyword>
<protein>
    <submittedName>
        <fullName evidence="7">Polysaccharide biosynthesis protein</fullName>
    </submittedName>
</protein>
<reference evidence="8" key="2">
    <citation type="submission" date="2011-01" db="EMBL/GenBank/DDBJ databases">
        <title>The complete genome of Nitratifractor salsuginis DSM 16511.</title>
        <authorList>
            <consortium name="US DOE Joint Genome Institute (JGI-PGF)"/>
            <person name="Lucas S."/>
            <person name="Copeland A."/>
            <person name="Lapidus A."/>
            <person name="Bruce D."/>
            <person name="Goodwin L."/>
            <person name="Pitluck S."/>
            <person name="Kyrpides N."/>
            <person name="Mavromatis K."/>
            <person name="Ivanova N."/>
            <person name="Mikhailova N."/>
            <person name="Zeytun A."/>
            <person name="Detter J.C."/>
            <person name="Tapia R."/>
            <person name="Han C."/>
            <person name="Land M."/>
            <person name="Hauser L."/>
            <person name="Markowitz V."/>
            <person name="Cheng J.-F."/>
            <person name="Hugenholtz P."/>
            <person name="Woyke T."/>
            <person name="Wu D."/>
            <person name="Tindall B."/>
            <person name="Schuetze A."/>
            <person name="Brambilla E."/>
            <person name="Klenk H.-P."/>
            <person name="Eisen J.A."/>
        </authorList>
    </citation>
    <scope>NUCLEOTIDE SEQUENCE [LARGE SCALE GENOMIC DNA]</scope>
    <source>
        <strain evidence="8">DSM 16511 / JCM 12458 / E9I37-1</strain>
    </source>
</reference>
<evidence type="ECO:0000313" key="8">
    <source>
        <dbReference type="Proteomes" id="UP000008633"/>
    </source>
</evidence>
<organism evidence="7 8">
    <name type="scientific">Nitratifractor salsuginis (strain DSM 16511 / JCM 12458 / E9I37-1)</name>
    <dbReference type="NCBI Taxonomy" id="749222"/>
    <lineage>
        <taxon>Bacteria</taxon>
        <taxon>Pseudomonadati</taxon>
        <taxon>Campylobacterota</taxon>
        <taxon>Epsilonproteobacteria</taxon>
        <taxon>Campylobacterales</taxon>
        <taxon>Sulfurovaceae</taxon>
        <taxon>Nitratifractor</taxon>
    </lineage>
</organism>
<feature type="transmembrane region" description="Helical" evidence="6">
    <location>
        <begin position="21"/>
        <end position="39"/>
    </location>
</feature>
<feature type="transmembrane region" description="Helical" evidence="6">
    <location>
        <begin position="334"/>
        <end position="356"/>
    </location>
</feature>
<evidence type="ECO:0000256" key="1">
    <source>
        <dbReference type="ARBA" id="ARBA00004651"/>
    </source>
</evidence>
<keyword evidence="4 6" id="KW-1133">Transmembrane helix</keyword>
<proteinExistence type="predicted"/>
<feature type="transmembrane region" description="Helical" evidence="6">
    <location>
        <begin position="390"/>
        <end position="411"/>
    </location>
</feature>
<feature type="transmembrane region" description="Helical" evidence="6">
    <location>
        <begin position="128"/>
        <end position="148"/>
    </location>
</feature>
<evidence type="ECO:0000313" key="7">
    <source>
        <dbReference type="EMBL" id="ADV46660.1"/>
    </source>
</evidence>
<dbReference type="GO" id="GO:0005886">
    <property type="term" value="C:plasma membrane"/>
    <property type="evidence" value="ECO:0007669"/>
    <property type="project" value="UniProtKB-SubCell"/>
</dbReference>
<keyword evidence="5 6" id="KW-0472">Membrane</keyword>
<reference evidence="7 8" key="1">
    <citation type="journal article" date="2011" name="Stand. Genomic Sci.">
        <title>Complete genome sequence of Nitratifractor salsuginis type strain (E9I37-1).</title>
        <authorList>
            <person name="Anderson I."/>
            <person name="Sikorski J."/>
            <person name="Zeytun A."/>
            <person name="Nolan M."/>
            <person name="Lapidus A."/>
            <person name="Lucas S."/>
            <person name="Hammon N."/>
            <person name="Deshpande S."/>
            <person name="Cheng J.F."/>
            <person name="Tapia R."/>
            <person name="Han C."/>
            <person name="Goodwin L."/>
            <person name="Pitluck S."/>
            <person name="Liolios K."/>
            <person name="Pagani I."/>
            <person name="Ivanova N."/>
            <person name="Huntemann M."/>
            <person name="Mavromatis K."/>
            <person name="Ovchinikova G."/>
            <person name="Pati A."/>
            <person name="Chen A."/>
            <person name="Palaniappan K."/>
            <person name="Land M."/>
            <person name="Hauser L."/>
            <person name="Brambilla E.M."/>
            <person name="Ngatchou-Djao O.D."/>
            <person name="Rohde M."/>
            <person name="Tindall B.J."/>
            <person name="Goker M."/>
            <person name="Detter J.C."/>
            <person name="Woyke T."/>
            <person name="Bristow J."/>
            <person name="Eisen J.A."/>
            <person name="Markowitz V."/>
            <person name="Hugenholtz P."/>
            <person name="Klenk H.P."/>
            <person name="Kyrpides N.C."/>
        </authorList>
    </citation>
    <scope>NUCLEOTIDE SEQUENCE [LARGE SCALE GENOMIC DNA]</scope>
    <source>
        <strain evidence="8">DSM 16511 / JCM 12458 / E9I37-1</strain>
    </source>
</reference>
<name>E6WZL9_NITSE</name>
<dbReference type="EMBL" id="CP002452">
    <property type="protein sequence ID" value="ADV46660.1"/>
    <property type="molecule type" value="Genomic_DNA"/>
</dbReference>
<accession>E6WZL9</accession>
<feature type="transmembrane region" description="Helical" evidence="6">
    <location>
        <begin position="93"/>
        <end position="116"/>
    </location>
</feature>
<dbReference type="RefSeq" id="WP_013554349.1">
    <property type="nucleotide sequence ID" value="NC_014935.1"/>
</dbReference>
<dbReference type="InterPro" id="IPR050833">
    <property type="entry name" value="Poly_Biosynth_Transport"/>
</dbReference>
<evidence type="ECO:0000256" key="4">
    <source>
        <dbReference type="ARBA" id="ARBA00022989"/>
    </source>
</evidence>
<dbReference type="STRING" id="749222.Nitsa_1411"/>
<evidence type="ECO:0000256" key="5">
    <source>
        <dbReference type="ARBA" id="ARBA00023136"/>
    </source>
</evidence>
<dbReference type="AlphaFoldDB" id="E6WZL9"/>
<dbReference type="KEGG" id="nsa:Nitsa_1411"/>
<feature type="transmembrane region" description="Helical" evidence="6">
    <location>
        <begin position="265"/>
        <end position="284"/>
    </location>
</feature>
<sequence length="423" mass="49218">MFSRIKNIVNTEDKKRLLSNFLSLSLLQAFTYILPLLTLPYLVRVLGADKFGLVMFAQSFIMFFSILVDYGFNLSATREIAIHRDNKEKITEIFSSVMQIKFILIVVSFIILSIIVFTFEKFSNDWKLYYLTFLFVIGQAFFPIWYFQGMERMKYITIVNVFSKLLFTIFIFVFIRNKNDYILVPVLNSLGFILGGIISLWMIYKYFNLTFKIQSFQTMMVYFKDSSQFFLSRVSLSIYTSANTFVLGLFTNTTLVGYYSIAEKLYQAMSGIYHPIINTIYPYLSKTKNIFFYNKLFIIISIINTIGVIFIYLFSNDIIDIIFKIKSMEVNTVLLIFVTSSILHVPAILLGYPLLAAFGYPKYANLTVIQSSIIHLIGLGILTILKMITIYNVAYMVLITETTVFLTRIYYAKKFNLIFKRSK</sequence>
<gene>
    <name evidence="7" type="ordered locus">Nitsa_1411</name>
</gene>
<dbReference type="Proteomes" id="UP000008633">
    <property type="component" value="Chromosome"/>
</dbReference>
<dbReference type="InterPro" id="IPR002797">
    <property type="entry name" value="Polysacc_synth"/>
</dbReference>
<dbReference type="Pfam" id="PF01943">
    <property type="entry name" value="Polysacc_synt"/>
    <property type="match status" value="1"/>
</dbReference>
<comment type="subcellular location">
    <subcellularLocation>
        <location evidence="1">Cell membrane</location>
        <topology evidence="1">Multi-pass membrane protein</topology>
    </subcellularLocation>
</comment>
<dbReference type="HOGENOM" id="CLU_022017_0_2_7"/>
<dbReference type="eggNOG" id="COG2244">
    <property type="taxonomic scope" value="Bacteria"/>
</dbReference>
<evidence type="ECO:0000256" key="6">
    <source>
        <dbReference type="SAM" id="Phobius"/>
    </source>
</evidence>
<feature type="transmembrane region" description="Helical" evidence="6">
    <location>
        <begin position="363"/>
        <end position="384"/>
    </location>
</feature>
<keyword evidence="2" id="KW-1003">Cell membrane</keyword>
<dbReference type="PANTHER" id="PTHR30250">
    <property type="entry name" value="PST FAMILY PREDICTED COLANIC ACID TRANSPORTER"/>
    <property type="match status" value="1"/>
</dbReference>
<dbReference type="PANTHER" id="PTHR30250:SF11">
    <property type="entry name" value="O-ANTIGEN TRANSPORTER-RELATED"/>
    <property type="match status" value="1"/>
</dbReference>
<feature type="transmembrane region" description="Helical" evidence="6">
    <location>
        <begin position="155"/>
        <end position="175"/>
    </location>
</feature>
<evidence type="ECO:0000256" key="3">
    <source>
        <dbReference type="ARBA" id="ARBA00022692"/>
    </source>
</evidence>
<feature type="transmembrane region" description="Helical" evidence="6">
    <location>
        <begin position="181"/>
        <end position="204"/>
    </location>
</feature>
<evidence type="ECO:0000256" key="2">
    <source>
        <dbReference type="ARBA" id="ARBA00022475"/>
    </source>
</evidence>
<feature type="transmembrane region" description="Helical" evidence="6">
    <location>
        <begin position="51"/>
        <end position="72"/>
    </location>
</feature>